<reference evidence="2" key="1">
    <citation type="journal article" date="2020" name="Nature">
        <title>Giant virus diversity and host interactions through global metagenomics.</title>
        <authorList>
            <person name="Schulz F."/>
            <person name="Roux S."/>
            <person name="Paez-Espino D."/>
            <person name="Jungbluth S."/>
            <person name="Walsh D.A."/>
            <person name="Denef V.J."/>
            <person name="McMahon K.D."/>
            <person name="Konstantinidis K.T."/>
            <person name="Eloe-Fadrosh E.A."/>
            <person name="Kyrpides N.C."/>
            <person name="Woyke T."/>
        </authorList>
    </citation>
    <scope>NUCLEOTIDE SEQUENCE</scope>
    <source>
        <strain evidence="2">GVMAG-M-3300009180-45</strain>
    </source>
</reference>
<dbReference type="InterPro" id="IPR001173">
    <property type="entry name" value="Glyco_trans_2-like"/>
</dbReference>
<dbReference type="InterPro" id="IPR011990">
    <property type="entry name" value="TPR-like_helical_dom_sf"/>
</dbReference>
<sequence>MPRFVLILMVKNEEKILRRCLSAVEGLVDAYVITDTGSTDMTTDIALEFLTTHDGCLEVNTWENFGHNRTLSFQNARGYCKAMGWDLKDSYGLLLDADMLFVPGALKEQTLGELGYTVIQTAGGMEYPNTRLIRMDHDWVCMGVTHEYWNGACIGIPKSVCYIDDRNDGGCKTDKFPRDLALLEAGLQATPNNPRYLFYIAQTHHSMGNLEKAIEYYKRRIAAGGWYEEVWYSHYMIAKSYEALKQPYLFEEWVQRGYDYYPNRAEALYVLVKYLRERGDHYKAYHYLMLGKAIPLPGDSLFIETDVYNGLFDYEQSVLDYYVKSDRSDGLKSSVRFLMKQPYFQQSVVSNLKFYVAPIRSTRTPLRLPNPFGGDFKPSAVSLLVYPLANVRYVNYTVVNGAFTTPGGVSLCENACVNLWTRQIVSTMDEETVALPTIPHHIRGLEDVRVVANKDGNFAFTATVHNYEQDAVRILHGRYSPSGTYSECKVLPSPTKRTCEKNWLPIARTDTMIYDWHPFTLVNTSGEIVKTIKTPPMFSLFRGSAPPIRVRDTWWTLIHFVDCEETRKYYHALVELSDDLVPVRMTLPFVFASVGIEYCLSMRYADLTLFCYAGINETDVSEFAIPVSAFTWILVQ</sequence>
<dbReference type="AlphaFoldDB" id="A0A6C0F4P1"/>
<evidence type="ECO:0000259" key="1">
    <source>
        <dbReference type="Pfam" id="PF00535"/>
    </source>
</evidence>
<evidence type="ECO:0000313" key="2">
    <source>
        <dbReference type="EMBL" id="QHT35539.1"/>
    </source>
</evidence>
<dbReference type="EMBL" id="MN739022">
    <property type="protein sequence ID" value="QHT35539.1"/>
    <property type="molecule type" value="Genomic_DNA"/>
</dbReference>
<dbReference type="PANTHER" id="PTHR43630">
    <property type="entry name" value="POLY-BETA-1,6-N-ACETYL-D-GLUCOSAMINE SYNTHASE"/>
    <property type="match status" value="1"/>
</dbReference>
<accession>A0A6C0F4P1</accession>
<dbReference type="Pfam" id="PF00535">
    <property type="entry name" value="Glycos_transf_2"/>
    <property type="match status" value="1"/>
</dbReference>
<dbReference type="PANTHER" id="PTHR43630:SF2">
    <property type="entry name" value="GLYCOSYLTRANSFERASE"/>
    <property type="match status" value="1"/>
</dbReference>
<dbReference type="Gene3D" id="3.90.550.10">
    <property type="entry name" value="Spore Coat Polysaccharide Biosynthesis Protein SpsA, Chain A"/>
    <property type="match status" value="1"/>
</dbReference>
<proteinExistence type="predicted"/>
<feature type="domain" description="Glycosyltransferase 2-like" evidence="1">
    <location>
        <begin position="7"/>
        <end position="108"/>
    </location>
</feature>
<dbReference type="SUPFAM" id="SSF48452">
    <property type="entry name" value="TPR-like"/>
    <property type="match status" value="1"/>
</dbReference>
<organism evidence="2">
    <name type="scientific">viral metagenome</name>
    <dbReference type="NCBI Taxonomy" id="1070528"/>
    <lineage>
        <taxon>unclassified sequences</taxon>
        <taxon>metagenomes</taxon>
        <taxon>organismal metagenomes</taxon>
    </lineage>
</organism>
<dbReference type="Gene3D" id="1.25.40.10">
    <property type="entry name" value="Tetratricopeptide repeat domain"/>
    <property type="match status" value="1"/>
</dbReference>
<name>A0A6C0F4P1_9ZZZZ</name>
<dbReference type="SUPFAM" id="SSF53448">
    <property type="entry name" value="Nucleotide-diphospho-sugar transferases"/>
    <property type="match status" value="1"/>
</dbReference>
<dbReference type="InterPro" id="IPR029044">
    <property type="entry name" value="Nucleotide-diphossugar_trans"/>
</dbReference>
<protein>
    <recommendedName>
        <fullName evidence="1">Glycosyltransferase 2-like domain-containing protein</fullName>
    </recommendedName>
</protein>